<keyword evidence="2 10" id="KW-0963">Cytoplasm</keyword>
<dbReference type="EC" id="2.3.1.274" evidence="8 10"/>
<evidence type="ECO:0000313" key="12">
    <source>
        <dbReference type="Proteomes" id="UP001320209"/>
    </source>
</evidence>
<sequence>MPIVAVDGMGGDRAPGVVVRGMAIFSERLPEFSFVLFGDERELSRLVNAEPPSLRDRVCIIHTDQVVSTGEKPSRAVRGMARSSMRLALEAVVEGAADGVISAGNTGAYMALSKVMLKTLPGIARPAIASQIPTERGESIMLDLGGSLSCTSKNLVDFAVMGSVFAKHVLGVDNPSVGLLNVGSEETKGDGVLQEAASIIKSRNVNFYGFIEGDDISSGVVDVMVTDGFTGNIALKTGEGVMKLLMNSLKKSLSSSTRGRLAMMLAKPLLLEMTKYFDPRSYNGALWLGLNGIAVKSHGGADERGFAYALEMIADMISADINNKILKEVSEDKVIKTTEP</sequence>
<reference evidence="11" key="1">
    <citation type="submission" date="2021-10" db="EMBL/GenBank/DDBJ databases">
        <title>Genome Sequence of The Candidatus Hydrogeosomobacter endosymbioticus, an Intracellular Bacterial Symbiont of the Anaerobic Ciliate GW7.</title>
        <authorList>
            <person name="Shiohama Y."/>
            <person name="Shinzato N."/>
        </authorList>
    </citation>
    <scope>NUCLEOTIDE SEQUENCE [LARGE SCALE GENOMIC DNA]</scope>
    <source>
        <strain evidence="11">200920</strain>
    </source>
</reference>
<evidence type="ECO:0000256" key="6">
    <source>
        <dbReference type="ARBA" id="ARBA00023209"/>
    </source>
</evidence>
<dbReference type="PIRSF" id="PIRSF002465">
    <property type="entry name" value="Phsphlp_syn_PlsX"/>
    <property type="match status" value="1"/>
</dbReference>
<comment type="subcellular location">
    <subcellularLocation>
        <location evidence="10">Cytoplasm</location>
    </subcellularLocation>
    <text evidence="10">Associated with the membrane possibly through PlsY.</text>
</comment>
<dbReference type="SUPFAM" id="SSF53659">
    <property type="entry name" value="Isocitrate/Isopropylmalate dehydrogenase-like"/>
    <property type="match status" value="1"/>
</dbReference>
<dbReference type="EMBL" id="AP025225">
    <property type="protein sequence ID" value="BDB96560.1"/>
    <property type="molecule type" value="Genomic_DNA"/>
</dbReference>
<accession>A0ABM7V9V8</accession>
<dbReference type="InterPro" id="IPR003664">
    <property type="entry name" value="FA_synthesis"/>
</dbReference>
<protein>
    <recommendedName>
        <fullName evidence="8 10">Phosphate acyltransferase</fullName>
        <ecNumber evidence="8 10">2.3.1.274</ecNumber>
    </recommendedName>
    <alternativeName>
        <fullName evidence="10">Acyl-ACP phosphotransacylase</fullName>
    </alternativeName>
    <alternativeName>
        <fullName evidence="10">Acyl-[acyl-carrier-protein]--phosphate acyltransferase</fullName>
    </alternativeName>
    <alternativeName>
        <fullName evidence="10">Phosphate-acyl-ACP acyltransferase</fullName>
    </alternativeName>
</protein>
<evidence type="ECO:0000256" key="3">
    <source>
        <dbReference type="ARBA" id="ARBA00022516"/>
    </source>
</evidence>
<dbReference type="PANTHER" id="PTHR30100">
    <property type="entry name" value="FATTY ACID/PHOSPHOLIPID SYNTHESIS PROTEIN PLSX"/>
    <property type="match status" value="1"/>
</dbReference>
<evidence type="ECO:0000256" key="1">
    <source>
        <dbReference type="ARBA" id="ARBA00001232"/>
    </source>
</evidence>
<evidence type="ECO:0000256" key="5">
    <source>
        <dbReference type="ARBA" id="ARBA00023098"/>
    </source>
</evidence>
<evidence type="ECO:0000313" key="11">
    <source>
        <dbReference type="EMBL" id="BDB96560.1"/>
    </source>
</evidence>
<comment type="subunit">
    <text evidence="9 10">Homodimer. Probably interacts with PlsY.</text>
</comment>
<evidence type="ECO:0000256" key="4">
    <source>
        <dbReference type="ARBA" id="ARBA00022679"/>
    </source>
</evidence>
<keyword evidence="12" id="KW-1185">Reference proteome</keyword>
<comment type="catalytic activity">
    <reaction evidence="1 10">
        <text>a fatty acyl-[ACP] + phosphate = an acyl phosphate + holo-[ACP]</text>
        <dbReference type="Rhea" id="RHEA:42292"/>
        <dbReference type="Rhea" id="RHEA-COMP:9685"/>
        <dbReference type="Rhea" id="RHEA-COMP:14125"/>
        <dbReference type="ChEBI" id="CHEBI:43474"/>
        <dbReference type="ChEBI" id="CHEBI:59918"/>
        <dbReference type="ChEBI" id="CHEBI:64479"/>
        <dbReference type="ChEBI" id="CHEBI:138651"/>
        <dbReference type="EC" id="2.3.1.274"/>
    </reaction>
</comment>
<dbReference type="HAMAP" id="MF_00019">
    <property type="entry name" value="PlsX"/>
    <property type="match status" value="1"/>
</dbReference>
<dbReference type="RefSeq" id="WP_236865001.1">
    <property type="nucleotide sequence ID" value="NZ_AP025225.1"/>
</dbReference>
<dbReference type="InterPro" id="IPR012281">
    <property type="entry name" value="Phospholipid_synth_PlsX-like"/>
</dbReference>
<keyword evidence="7 10" id="KW-1208">Phospholipid metabolism</keyword>
<keyword evidence="4 10" id="KW-0808">Transferase</keyword>
<dbReference type="PANTHER" id="PTHR30100:SF1">
    <property type="entry name" value="PHOSPHATE ACYLTRANSFERASE"/>
    <property type="match status" value="1"/>
</dbReference>
<comment type="similarity">
    <text evidence="10">Belongs to the PlsX family.</text>
</comment>
<evidence type="ECO:0000256" key="9">
    <source>
        <dbReference type="ARBA" id="ARBA00046608"/>
    </source>
</evidence>
<keyword evidence="3 10" id="KW-0444">Lipid biosynthesis</keyword>
<organism evidence="11 12">
    <name type="scientific">Candidatus Hydrogenosomobacter endosymbioticus</name>
    <dbReference type="NCBI Taxonomy" id="2558174"/>
    <lineage>
        <taxon>Bacteria</taxon>
        <taxon>Pseudomonadati</taxon>
        <taxon>Pseudomonadota</taxon>
        <taxon>Alphaproteobacteria</taxon>
        <taxon>Holosporales</taxon>
        <taxon>Holosporaceae</taxon>
        <taxon>Candidatus Hydrogenosomobacter</taxon>
    </lineage>
</organism>
<dbReference type="Gene3D" id="3.40.718.10">
    <property type="entry name" value="Isopropylmalate Dehydrogenase"/>
    <property type="match status" value="1"/>
</dbReference>
<evidence type="ECO:0000256" key="7">
    <source>
        <dbReference type="ARBA" id="ARBA00023264"/>
    </source>
</evidence>
<keyword evidence="11" id="KW-0012">Acyltransferase</keyword>
<gene>
    <name evidence="10 11" type="primary">plsX</name>
    <name evidence="11" type="ORF">HYD_6930</name>
</gene>
<keyword evidence="6 10" id="KW-0594">Phospholipid biosynthesis</keyword>
<evidence type="ECO:0000256" key="8">
    <source>
        <dbReference type="ARBA" id="ARBA00024069"/>
    </source>
</evidence>
<proteinExistence type="inferred from homology"/>
<dbReference type="Proteomes" id="UP001320209">
    <property type="component" value="Chromosome"/>
</dbReference>
<keyword evidence="5 10" id="KW-0443">Lipid metabolism</keyword>
<comment type="pathway">
    <text evidence="10">Lipid metabolism; phospholipid metabolism.</text>
</comment>
<comment type="function">
    <text evidence="10">Catalyzes the reversible formation of acyl-phosphate (acyl-PO(4)) from acyl-[acyl-carrier-protein] (acyl-ACP). This enzyme utilizes acyl-ACP as fatty acyl donor, but not acyl-CoA.</text>
</comment>
<evidence type="ECO:0000256" key="10">
    <source>
        <dbReference type="HAMAP-Rule" id="MF_00019"/>
    </source>
</evidence>
<name>A0ABM7V9V8_9PROT</name>
<dbReference type="NCBIfam" id="TIGR00182">
    <property type="entry name" value="plsX"/>
    <property type="match status" value="1"/>
</dbReference>
<dbReference type="GO" id="GO:0016746">
    <property type="term" value="F:acyltransferase activity"/>
    <property type="evidence" value="ECO:0007669"/>
    <property type="project" value="UniProtKB-KW"/>
</dbReference>
<dbReference type="Pfam" id="PF02504">
    <property type="entry name" value="FA_synthesis"/>
    <property type="match status" value="1"/>
</dbReference>
<evidence type="ECO:0000256" key="2">
    <source>
        <dbReference type="ARBA" id="ARBA00022490"/>
    </source>
</evidence>